<dbReference type="Proteomes" id="UP000499080">
    <property type="component" value="Unassembled WGS sequence"/>
</dbReference>
<gene>
    <name evidence="1" type="ORF">AVEN_226746_1</name>
</gene>
<sequence length="142" mass="15898">MVPGSKRDSTEDPLVYVGLMHVKRDVVGETYSRWCEKGKKTPFSTLSPFAKHEVALLPVIHWVLLTNRTSNRKCPEKKLPDFIRFSVSGSPTRKKTDSFQPLMGILKMARLGAQNGKSGRPGRLKAKFCKKGTFLDDDGGNF</sequence>
<dbReference type="EMBL" id="BGPR01001351">
    <property type="protein sequence ID" value="GBM51816.1"/>
    <property type="molecule type" value="Genomic_DNA"/>
</dbReference>
<proteinExistence type="predicted"/>
<accession>A0A4Y2GGA6</accession>
<reference evidence="1 2" key="1">
    <citation type="journal article" date="2019" name="Sci. Rep.">
        <title>Orb-weaving spider Araneus ventricosus genome elucidates the spidroin gene catalogue.</title>
        <authorList>
            <person name="Kono N."/>
            <person name="Nakamura H."/>
            <person name="Ohtoshi R."/>
            <person name="Moran D.A.P."/>
            <person name="Shinohara A."/>
            <person name="Yoshida Y."/>
            <person name="Fujiwara M."/>
            <person name="Mori M."/>
            <person name="Tomita M."/>
            <person name="Arakawa K."/>
        </authorList>
    </citation>
    <scope>NUCLEOTIDE SEQUENCE [LARGE SCALE GENOMIC DNA]</scope>
</reference>
<dbReference type="AlphaFoldDB" id="A0A4Y2GGA6"/>
<protein>
    <submittedName>
        <fullName evidence="1">Uncharacterized protein</fullName>
    </submittedName>
</protein>
<name>A0A4Y2GGA6_ARAVE</name>
<evidence type="ECO:0000313" key="1">
    <source>
        <dbReference type="EMBL" id="GBM51816.1"/>
    </source>
</evidence>
<evidence type="ECO:0000313" key="2">
    <source>
        <dbReference type="Proteomes" id="UP000499080"/>
    </source>
</evidence>
<keyword evidence="2" id="KW-1185">Reference proteome</keyword>
<organism evidence="1 2">
    <name type="scientific">Araneus ventricosus</name>
    <name type="common">Orbweaver spider</name>
    <name type="synonym">Epeira ventricosa</name>
    <dbReference type="NCBI Taxonomy" id="182803"/>
    <lineage>
        <taxon>Eukaryota</taxon>
        <taxon>Metazoa</taxon>
        <taxon>Ecdysozoa</taxon>
        <taxon>Arthropoda</taxon>
        <taxon>Chelicerata</taxon>
        <taxon>Arachnida</taxon>
        <taxon>Araneae</taxon>
        <taxon>Araneomorphae</taxon>
        <taxon>Entelegynae</taxon>
        <taxon>Araneoidea</taxon>
        <taxon>Araneidae</taxon>
        <taxon>Araneus</taxon>
    </lineage>
</organism>
<comment type="caution">
    <text evidence="1">The sequence shown here is derived from an EMBL/GenBank/DDBJ whole genome shotgun (WGS) entry which is preliminary data.</text>
</comment>